<evidence type="ECO:0000256" key="4">
    <source>
        <dbReference type="HAMAP-Rule" id="MF_01401"/>
    </source>
</evidence>
<dbReference type="InterPro" id="IPR036509">
    <property type="entry name" value="Met_Sox_Rdtase_MsrA_sf"/>
</dbReference>
<comment type="caution">
    <text evidence="6">The sequence shown here is derived from an EMBL/GenBank/DDBJ whole genome shotgun (WGS) entry which is preliminary data.</text>
</comment>
<comment type="function">
    <text evidence="4">Has an important function as a repair enzyme for proteins that have been inactivated by oxidation. Catalyzes the reversible oxidation-reduction of methionine sulfoxide in proteins to methionine.</text>
</comment>
<gene>
    <name evidence="4 6" type="primary">msrA</name>
    <name evidence="6" type="ORF">ABE541_09425</name>
</gene>
<dbReference type="PROSITE" id="PS51257">
    <property type="entry name" value="PROKAR_LIPOPROTEIN"/>
    <property type="match status" value="1"/>
</dbReference>
<evidence type="ECO:0000256" key="1">
    <source>
        <dbReference type="ARBA" id="ARBA00023002"/>
    </source>
</evidence>
<evidence type="ECO:0000256" key="3">
    <source>
        <dbReference type="ARBA" id="ARBA00048782"/>
    </source>
</evidence>
<dbReference type="EC" id="1.8.4.11" evidence="4"/>
<proteinExistence type="inferred from homology"/>
<dbReference type="NCBIfam" id="TIGR00401">
    <property type="entry name" value="msrA"/>
    <property type="match status" value="1"/>
</dbReference>
<comment type="catalytic activity">
    <reaction evidence="2 4">
        <text>L-methionyl-[protein] + [thioredoxin]-disulfide + H2O = L-methionyl-(S)-S-oxide-[protein] + [thioredoxin]-dithiol</text>
        <dbReference type="Rhea" id="RHEA:14217"/>
        <dbReference type="Rhea" id="RHEA-COMP:10698"/>
        <dbReference type="Rhea" id="RHEA-COMP:10700"/>
        <dbReference type="Rhea" id="RHEA-COMP:12313"/>
        <dbReference type="Rhea" id="RHEA-COMP:12315"/>
        <dbReference type="ChEBI" id="CHEBI:15377"/>
        <dbReference type="ChEBI" id="CHEBI:16044"/>
        <dbReference type="ChEBI" id="CHEBI:29950"/>
        <dbReference type="ChEBI" id="CHEBI:44120"/>
        <dbReference type="ChEBI" id="CHEBI:50058"/>
        <dbReference type="EC" id="1.8.4.11"/>
    </reaction>
</comment>
<evidence type="ECO:0000313" key="6">
    <source>
        <dbReference type="EMBL" id="MEN5377480.1"/>
    </source>
</evidence>
<accession>A0ABV0BRT0</accession>
<evidence type="ECO:0000313" key="7">
    <source>
        <dbReference type="Proteomes" id="UP001409291"/>
    </source>
</evidence>
<feature type="active site" evidence="4">
    <location>
        <position position="67"/>
    </location>
</feature>
<organism evidence="6 7">
    <name type="scientific">Sphingobacterium kitahiroshimense</name>
    <dbReference type="NCBI Taxonomy" id="470446"/>
    <lineage>
        <taxon>Bacteria</taxon>
        <taxon>Pseudomonadati</taxon>
        <taxon>Bacteroidota</taxon>
        <taxon>Sphingobacteriia</taxon>
        <taxon>Sphingobacteriales</taxon>
        <taxon>Sphingobacteriaceae</taxon>
        <taxon>Sphingobacterium</taxon>
    </lineage>
</organism>
<dbReference type="Proteomes" id="UP001409291">
    <property type="component" value="Unassembled WGS sequence"/>
</dbReference>
<dbReference type="GO" id="GO:0008113">
    <property type="term" value="F:peptide-methionine (S)-S-oxide reductase activity"/>
    <property type="evidence" value="ECO:0007669"/>
    <property type="project" value="UniProtKB-EC"/>
</dbReference>
<keyword evidence="7" id="KW-1185">Reference proteome</keyword>
<dbReference type="Pfam" id="PF01625">
    <property type="entry name" value="PMSR"/>
    <property type="match status" value="1"/>
</dbReference>
<dbReference type="HAMAP" id="MF_01401">
    <property type="entry name" value="MsrA"/>
    <property type="match status" value="1"/>
</dbReference>
<dbReference type="RefSeq" id="WP_346581157.1">
    <property type="nucleotide sequence ID" value="NZ_JBDJLH010000004.1"/>
</dbReference>
<dbReference type="Gene3D" id="3.30.1060.10">
    <property type="entry name" value="Peptide methionine sulphoxide reductase MsrA"/>
    <property type="match status" value="1"/>
</dbReference>
<dbReference type="PANTHER" id="PTHR43774">
    <property type="entry name" value="PEPTIDE METHIONINE SULFOXIDE REDUCTASE"/>
    <property type="match status" value="1"/>
</dbReference>
<name>A0ABV0BRT0_9SPHI</name>
<dbReference type="PANTHER" id="PTHR43774:SF1">
    <property type="entry name" value="PEPTIDE METHIONINE SULFOXIDE REDUCTASE MSRA 2"/>
    <property type="match status" value="1"/>
</dbReference>
<protein>
    <recommendedName>
        <fullName evidence="4">Peptide methionine sulfoxide reductase MsrA</fullName>
        <shortName evidence="4">Protein-methionine-S-oxide reductase</shortName>
        <ecNumber evidence="4">1.8.4.11</ecNumber>
    </recommendedName>
    <alternativeName>
        <fullName evidence="4">Peptide-methionine (S)-S-oxide reductase</fullName>
        <shortName evidence="4">Peptide Met(O) reductase</shortName>
    </alternativeName>
</protein>
<feature type="domain" description="Peptide methionine sulphoxide reductase MsrA" evidence="5">
    <location>
        <begin position="60"/>
        <end position="213"/>
    </location>
</feature>
<evidence type="ECO:0000256" key="2">
    <source>
        <dbReference type="ARBA" id="ARBA00047806"/>
    </source>
</evidence>
<keyword evidence="1 4" id="KW-0560">Oxidoreductase</keyword>
<evidence type="ECO:0000259" key="5">
    <source>
        <dbReference type="Pfam" id="PF01625"/>
    </source>
</evidence>
<reference evidence="6 7" key="1">
    <citation type="submission" date="2024-04" db="EMBL/GenBank/DDBJ databases">
        <title>WGS of bacteria from Torrens River.</title>
        <authorList>
            <person name="Wyrsch E.R."/>
            <person name="Drigo B."/>
        </authorList>
    </citation>
    <scope>NUCLEOTIDE SEQUENCE [LARGE SCALE GENOMIC DNA]</scope>
    <source>
        <strain evidence="6 7">TWI391</strain>
    </source>
</reference>
<sequence>MITFYRFFNLRVIEMVHKYIAMLVLLVTSNALLSCKSNIAKREPQSFEQLPDHQNGLVDTATFAAGCFWCVEAQFKTLDGVQQVISGYAGGETKDPSYNQVSTGNTGHAEVINVLYDPKKIIFDTLLEAFFIAHDPTQLNRQGNDIGTQYRSAIFVHDQEQLEKVNFYLTKMKEERLYDRPIVTEINPFTTFYKAEDYHQNYYANNKEDRYCQYVIKPKLEKFKHIFTSTVKD</sequence>
<dbReference type="SUPFAM" id="SSF55068">
    <property type="entry name" value="Peptide methionine sulfoxide reductase"/>
    <property type="match status" value="1"/>
</dbReference>
<dbReference type="InterPro" id="IPR002569">
    <property type="entry name" value="Met_Sox_Rdtase_MsrA_dom"/>
</dbReference>
<dbReference type="EMBL" id="JBDJNQ010000003">
    <property type="protein sequence ID" value="MEN5377480.1"/>
    <property type="molecule type" value="Genomic_DNA"/>
</dbReference>
<comment type="catalytic activity">
    <reaction evidence="3 4">
        <text>[thioredoxin]-disulfide + L-methionine + H2O = L-methionine (S)-S-oxide + [thioredoxin]-dithiol</text>
        <dbReference type="Rhea" id="RHEA:19993"/>
        <dbReference type="Rhea" id="RHEA-COMP:10698"/>
        <dbReference type="Rhea" id="RHEA-COMP:10700"/>
        <dbReference type="ChEBI" id="CHEBI:15377"/>
        <dbReference type="ChEBI" id="CHEBI:29950"/>
        <dbReference type="ChEBI" id="CHEBI:50058"/>
        <dbReference type="ChEBI" id="CHEBI:57844"/>
        <dbReference type="ChEBI" id="CHEBI:58772"/>
        <dbReference type="EC" id="1.8.4.11"/>
    </reaction>
</comment>
<comment type="similarity">
    <text evidence="4">Belongs to the MsrA Met sulfoxide reductase family.</text>
</comment>